<evidence type="ECO:0000256" key="1">
    <source>
        <dbReference type="SAM" id="Coils"/>
    </source>
</evidence>
<comment type="caution">
    <text evidence="3">The sequence shown here is derived from an EMBL/GenBank/DDBJ whole genome shotgun (WGS) entry which is preliminary data.</text>
</comment>
<feature type="coiled-coil region" evidence="1">
    <location>
        <begin position="90"/>
        <end position="131"/>
    </location>
</feature>
<feature type="coiled-coil region" evidence="1">
    <location>
        <begin position="164"/>
        <end position="226"/>
    </location>
</feature>
<organism evidence="3 4">
    <name type="scientific">Streptomyces triticiradicis</name>
    <dbReference type="NCBI Taxonomy" id="2651189"/>
    <lineage>
        <taxon>Bacteria</taxon>
        <taxon>Bacillati</taxon>
        <taxon>Actinomycetota</taxon>
        <taxon>Actinomycetes</taxon>
        <taxon>Kitasatosporales</taxon>
        <taxon>Streptomycetaceae</taxon>
        <taxon>Streptomyces</taxon>
    </lineage>
</organism>
<dbReference type="AlphaFoldDB" id="A0A7J5D8I1"/>
<proteinExistence type="predicted"/>
<dbReference type="EMBL" id="WBKG01000030">
    <property type="protein sequence ID" value="KAB1982833.1"/>
    <property type="molecule type" value="Genomic_DNA"/>
</dbReference>
<evidence type="ECO:0000313" key="3">
    <source>
        <dbReference type="EMBL" id="KAB1982833.1"/>
    </source>
</evidence>
<protein>
    <submittedName>
        <fullName evidence="3">Uncharacterized protein</fullName>
    </submittedName>
</protein>
<dbReference type="RefSeq" id="WP_151472594.1">
    <property type="nucleotide sequence ID" value="NZ_WBKG01000030.1"/>
</dbReference>
<gene>
    <name evidence="3" type="ORF">F8144_29935</name>
</gene>
<sequence>MRTLVKQAFDTQKKAAAACGGKSETWLSRGLNAVDGNGSTRMPSREFVDMVLTACRVGDEVQKRTREPYMEALVTINAARHADYLAADRAAAAEIRCQEALQTLEDLRVRMAQQAHEVARLEGELERREQERVGDLAAAREREGERAADLATAQRRELEWAADLAAAQARISERTQQLAAERQERRVDQATIEALRGELVEVHSTIEALSGAVEKAQSEVAALREEPCRHEREEAVLAEAIAVTEQALAAEKARAEVAGTPAFGEKAERRKSASGPLALACAGFLVMVVGALVGLATVMHPKAAAALDWAVVDALRGNTTVAWAALAAVTLGFGSWLGAMPALMDRGYFPENQSGIYSEQGFATWV</sequence>
<keyword evidence="2" id="KW-1133">Transmembrane helix</keyword>
<keyword evidence="2" id="KW-0472">Membrane</keyword>
<name>A0A7J5D8I1_9ACTN</name>
<accession>A0A7J5D8I1</accession>
<evidence type="ECO:0000256" key="2">
    <source>
        <dbReference type="SAM" id="Phobius"/>
    </source>
</evidence>
<keyword evidence="4" id="KW-1185">Reference proteome</keyword>
<dbReference type="Proteomes" id="UP000442990">
    <property type="component" value="Unassembled WGS sequence"/>
</dbReference>
<evidence type="ECO:0000313" key="4">
    <source>
        <dbReference type="Proteomes" id="UP000442990"/>
    </source>
</evidence>
<feature type="transmembrane region" description="Helical" evidence="2">
    <location>
        <begin position="277"/>
        <end position="300"/>
    </location>
</feature>
<feature type="transmembrane region" description="Helical" evidence="2">
    <location>
        <begin position="320"/>
        <end position="339"/>
    </location>
</feature>
<reference evidence="3 4" key="1">
    <citation type="submission" date="2019-09" db="EMBL/GenBank/DDBJ databases">
        <title>Isolation and identification of active actinomycetes.</title>
        <authorList>
            <person name="Yu Z."/>
            <person name="Han C."/>
            <person name="Yu B."/>
        </authorList>
    </citation>
    <scope>NUCLEOTIDE SEQUENCE [LARGE SCALE GENOMIC DNA]</scope>
    <source>
        <strain evidence="3 4">NEAU-H2</strain>
    </source>
</reference>
<keyword evidence="1" id="KW-0175">Coiled coil</keyword>
<keyword evidence="2" id="KW-0812">Transmembrane</keyword>